<evidence type="ECO:0000256" key="8">
    <source>
        <dbReference type="ARBA" id="ARBA00022723"/>
    </source>
</evidence>
<dbReference type="PROSITE" id="PS01305">
    <property type="entry name" value="MOAA_NIFB_PQQE"/>
    <property type="match status" value="1"/>
</dbReference>
<keyword evidence="6" id="KW-0004">4Fe-4S</keyword>
<evidence type="ECO:0000256" key="3">
    <source>
        <dbReference type="ARBA" id="ARBA00005155"/>
    </source>
</evidence>
<accession>A0A5K7Z7I0</accession>
<feature type="domain" description="Radical SAM core" evidence="15">
    <location>
        <begin position="14"/>
        <end position="259"/>
    </location>
</feature>
<evidence type="ECO:0000313" key="17">
    <source>
        <dbReference type="Proteomes" id="UP000427769"/>
    </source>
</evidence>
<dbReference type="SFLD" id="SFLDG01068">
    <property type="entry name" value="FeMo_cofactor_biosynthesis_pro"/>
    <property type="match status" value="1"/>
</dbReference>
<dbReference type="SUPFAM" id="SSF53146">
    <property type="entry name" value="Nitrogenase accessory factor-like"/>
    <property type="match status" value="1"/>
</dbReference>
<dbReference type="OrthoDB" id="9785734at2"/>
<keyword evidence="17" id="KW-1185">Reference proteome</keyword>
<dbReference type="AlphaFoldDB" id="A0A5K7Z7I0"/>
<name>A0A5K7Z7I0_9BACT</name>
<evidence type="ECO:0000256" key="1">
    <source>
        <dbReference type="ARBA" id="ARBA00001966"/>
    </source>
</evidence>
<proteinExistence type="inferred from homology"/>
<comment type="cofactor">
    <cofactor evidence="1">
        <name>[4Fe-4S] cluster</name>
        <dbReference type="ChEBI" id="CHEBI:49883"/>
    </cofactor>
</comment>
<dbReference type="InterPro" id="IPR058240">
    <property type="entry name" value="rSAM_sf"/>
</dbReference>
<evidence type="ECO:0000256" key="2">
    <source>
        <dbReference type="ARBA" id="ARBA00003522"/>
    </source>
</evidence>
<dbReference type="PANTHER" id="PTHR43787">
    <property type="entry name" value="FEMO COFACTOR BIOSYNTHESIS PROTEIN NIFB-RELATED"/>
    <property type="match status" value="1"/>
</dbReference>
<evidence type="ECO:0000256" key="5">
    <source>
        <dbReference type="ARBA" id="ARBA00021702"/>
    </source>
</evidence>
<dbReference type="EMBL" id="AP021875">
    <property type="protein sequence ID" value="BBO75671.1"/>
    <property type="molecule type" value="Genomic_DNA"/>
</dbReference>
<evidence type="ECO:0000256" key="6">
    <source>
        <dbReference type="ARBA" id="ARBA00022485"/>
    </source>
</evidence>
<dbReference type="SFLD" id="SFLDS00029">
    <property type="entry name" value="Radical_SAM"/>
    <property type="match status" value="1"/>
</dbReference>
<dbReference type="InterPro" id="IPR036105">
    <property type="entry name" value="DiNase_FeMo-co_biosyn_sf"/>
</dbReference>
<dbReference type="InterPro" id="IPR006638">
    <property type="entry name" value="Elp3/MiaA/NifB-like_rSAM"/>
</dbReference>
<dbReference type="RefSeq" id="WP_155304571.1">
    <property type="nucleotide sequence ID" value="NZ_AP021875.1"/>
</dbReference>
<evidence type="ECO:0000256" key="9">
    <source>
        <dbReference type="ARBA" id="ARBA00023004"/>
    </source>
</evidence>
<organism evidence="16 17">
    <name type="scientific">Desulfosarcina widdelii</name>
    <dbReference type="NCBI Taxonomy" id="947919"/>
    <lineage>
        <taxon>Bacteria</taxon>
        <taxon>Pseudomonadati</taxon>
        <taxon>Thermodesulfobacteriota</taxon>
        <taxon>Desulfobacteria</taxon>
        <taxon>Desulfobacterales</taxon>
        <taxon>Desulfosarcinaceae</taxon>
        <taxon>Desulfosarcina</taxon>
    </lineage>
</organism>
<keyword evidence="10" id="KW-0411">Iron-sulfur</keyword>
<evidence type="ECO:0000256" key="4">
    <source>
        <dbReference type="ARBA" id="ARBA00006804"/>
    </source>
</evidence>
<dbReference type="GO" id="GO:0051539">
    <property type="term" value="F:4 iron, 4 sulfur cluster binding"/>
    <property type="evidence" value="ECO:0007669"/>
    <property type="project" value="UniProtKB-KW"/>
</dbReference>
<keyword evidence="9" id="KW-0408">Iron</keyword>
<dbReference type="SFLD" id="SFLDG01067">
    <property type="entry name" value="SPASM/twitch_domain_containing"/>
    <property type="match status" value="1"/>
</dbReference>
<reference evidence="16 17" key="1">
    <citation type="submission" date="2019-11" db="EMBL/GenBank/DDBJ databases">
        <title>Comparative genomics of hydrocarbon-degrading Desulfosarcina strains.</title>
        <authorList>
            <person name="Watanabe M."/>
            <person name="Kojima H."/>
            <person name="Fukui M."/>
        </authorList>
    </citation>
    <scope>NUCLEOTIDE SEQUENCE [LARGE SCALE GENOMIC DNA]</scope>
    <source>
        <strain evidence="16 17">PP31</strain>
    </source>
</reference>
<keyword evidence="12" id="KW-0456">Lyase</keyword>
<keyword evidence="8" id="KW-0479">Metal-binding</keyword>
<comment type="function">
    <text evidence="2">Involved in the biosynthesis of the iron-molybdenum cofactor (FeMo-co or M-cluster) found in the dinitrogenase enzyme of the nitrogenase complex in nitrogen-fixing microorganisms. NifB catalyzes the crucial step of radical SAM-dependent carbide insertion that occurs concomitant with the insertion of a 9th sulfur and the rearrangement/coupling of two [4Fe-4S] clusters into a [8Fe-9S-C] cluster, the precursor to the M-cluster.</text>
</comment>
<dbReference type="InterPro" id="IPR013785">
    <property type="entry name" value="Aldolase_TIM"/>
</dbReference>
<protein>
    <recommendedName>
        <fullName evidence="5">FeMo cofactor biosynthesis protein NifB</fullName>
    </recommendedName>
    <alternativeName>
        <fullName evidence="14">Nitrogenase cofactor maturase NifB</fullName>
    </alternativeName>
    <alternativeName>
        <fullName evidence="13">Radical SAM assemblase NifB</fullName>
    </alternativeName>
</protein>
<evidence type="ECO:0000259" key="15">
    <source>
        <dbReference type="PROSITE" id="PS51918"/>
    </source>
</evidence>
<evidence type="ECO:0000256" key="10">
    <source>
        <dbReference type="ARBA" id="ARBA00023014"/>
    </source>
</evidence>
<dbReference type="Proteomes" id="UP000427769">
    <property type="component" value="Chromosome"/>
</dbReference>
<comment type="similarity">
    <text evidence="4">Belongs to the radical SAM superfamily. NifB family.</text>
</comment>
<dbReference type="Gene3D" id="3.30.420.130">
    <property type="entry name" value="Dinitrogenase iron-molybdenum cofactor biosynthesis domain"/>
    <property type="match status" value="1"/>
</dbReference>
<dbReference type="GO" id="GO:0032324">
    <property type="term" value="P:molybdopterin cofactor biosynthetic process"/>
    <property type="evidence" value="ECO:0007669"/>
    <property type="project" value="UniProtKB-ARBA"/>
</dbReference>
<comment type="pathway">
    <text evidence="3">Cofactor biosynthesis; Fe-Mo cofactor biosynthesis.</text>
</comment>
<keyword evidence="7" id="KW-0949">S-adenosyl-L-methionine</keyword>
<evidence type="ECO:0000256" key="13">
    <source>
        <dbReference type="ARBA" id="ARBA00030926"/>
    </source>
</evidence>
<dbReference type="GO" id="GO:0016829">
    <property type="term" value="F:lyase activity"/>
    <property type="evidence" value="ECO:0007669"/>
    <property type="project" value="UniProtKB-KW"/>
</dbReference>
<dbReference type="SFLD" id="SFLDF00281">
    <property type="entry name" value="FeMo_cofactor_biosynthesis_pro"/>
    <property type="match status" value="1"/>
</dbReference>
<dbReference type="PROSITE" id="PS51918">
    <property type="entry name" value="RADICAL_SAM"/>
    <property type="match status" value="1"/>
</dbReference>
<dbReference type="GO" id="GO:0046872">
    <property type="term" value="F:metal ion binding"/>
    <property type="evidence" value="ECO:0007669"/>
    <property type="project" value="UniProtKB-KW"/>
</dbReference>
<evidence type="ECO:0000256" key="12">
    <source>
        <dbReference type="ARBA" id="ARBA00023239"/>
    </source>
</evidence>
<dbReference type="InterPro" id="IPR003731">
    <property type="entry name" value="Di-Nase_FeMo-co_biosynth"/>
</dbReference>
<dbReference type="Pfam" id="PF04055">
    <property type="entry name" value="Radical_SAM"/>
    <property type="match status" value="1"/>
</dbReference>
<dbReference type="SUPFAM" id="SSF102114">
    <property type="entry name" value="Radical SAM enzymes"/>
    <property type="match status" value="1"/>
</dbReference>
<evidence type="ECO:0000256" key="14">
    <source>
        <dbReference type="ARBA" id="ARBA00032102"/>
    </source>
</evidence>
<sequence length="420" mass="46654">MNIEHHPCFNAKMRGKYGRVHLPVAPRCNIQCNYCDRKYDCVNESRPGVTSAVLTPHQAMAYLEYVLEEVKNISVVGIAGPGDPFANPDETMETLRLTRKRYPEMILCLATNGLGIGPYIDELAELNVSHVTITLNAIDSEIGSQLYAFVRHGKKVLGPRAGFDVLLEKQLEAIIRLKEKNVTTKVNTIIVPGVNETHIESVAEKMADLRVDILNCIPFYPNAGAKFANLEEPSKEVVTAIRKKAARHIPQMYHCKRCRADAVGIMGQENGCAVNEKLQECAQLPEILGETRPYVAVASLEGVLVNQKLGKAEELLIYGRRDDGEIYFVEARKTPEPGGGLQRWEDLGKLLSDCRALMVAGIGDNPRRVLSKKKIDILELDGMIEEAAEAVFEGYSMNFMVRRDIEACNKQHPMAGMGCM</sequence>
<dbReference type="CDD" id="cd01335">
    <property type="entry name" value="Radical_SAM"/>
    <property type="match status" value="1"/>
</dbReference>
<evidence type="ECO:0000256" key="7">
    <source>
        <dbReference type="ARBA" id="ARBA00022691"/>
    </source>
</evidence>
<evidence type="ECO:0000256" key="11">
    <source>
        <dbReference type="ARBA" id="ARBA00023231"/>
    </source>
</evidence>
<evidence type="ECO:0000313" key="16">
    <source>
        <dbReference type="EMBL" id="BBO75671.1"/>
    </source>
</evidence>
<dbReference type="InterPro" id="IPR007197">
    <property type="entry name" value="rSAM"/>
</dbReference>
<dbReference type="InterPro" id="IPR000385">
    <property type="entry name" value="MoaA_NifB_PqqE_Fe-S-bd_CS"/>
</dbReference>
<dbReference type="Pfam" id="PF02579">
    <property type="entry name" value="Nitro_FeMo-Co"/>
    <property type="match status" value="1"/>
</dbReference>
<dbReference type="KEGG" id="dwd:DSCW_30880"/>
<dbReference type="SMART" id="SM00729">
    <property type="entry name" value="Elp3"/>
    <property type="match status" value="1"/>
</dbReference>
<dbReference type="PANTHER" id="PTHR43787:SF13">
    <property type="entry name" value="FEMO COFACTOR BIOSYNTHESIS PROTEIN NIFB"/>
    <property type="match status" value="1"/>
</dbReference>
<dbReference type="UniPathway" id="UPA00782"/>
<gene>
    <name evidence="16" type="primary">nifB</name>
    <name evidence="16" type="ORF">DSCW_30880</name>
</gene>
<dbReference type="Gene3D" id="3.20.20.70">
    <property type="entry name" value="Aldolase class I"/>
    <property type="match status" value="1"/>
</dbReference>
<keyword evidence="11" id="KW-0535">Nitrogen fixation</keyword>